<comment type="caution">
    <text evidence="1">The sequence shown here is derived from an EMBL/GenBank/DDBJ whole genome shotgun (WGS) entry which is preliminary data.</text>
</comment>
<dbReference type="Proteomes" id="UP001163603">
    <property type="component" value="Chromosome 10"/>
</dbReference>
<reference evidence="2" key="1">
    <citation type="journal article" date="2023" name="G3 (Bethesda)">
        <title>Genome assembly and association tests identify interacting loci associated with vigor, precocity, and sex in interspecific pistachio rootstocks.</title>
        <authorList>
            <person name="Palmer W."/>
            <person name="Jacygrad E."/>
            <person name="Sagayaradj S."/>
            <person name="Cavanaugh K."/>
            <person name="Han R."/>
            <person name="Bertier L."/>
            <person name="Beede B."/>
            <person name="Kafkas S."/>
            <person name="Golino D."/>
            <person name="Preece J."/>
            <person name="Michelmore R."/>
        </authorList>
    </citation>
    <scope>NUCLEOTIDE SEQUENCE [LARGE SCALE GENOMIC DNA]</scope>
</reference>
<proteinExistence type="predicted"/>
<keyword evidence="2" id="KW-1185">Reference proteome</keyword>
<protein>
    <submittedName>
        <fullName evidence="1">Uncharacterized protein</fullName>
    </submittedName>
</protein>
<gene>
    <name evidence="1" type="ORF">Pint_07067</name>
</gene>
<sequence>MESSFHYSHPVGASDSNAGAELLDIILMKVIGEADFQRNRDLVKLSCRRRPRHVQSQLRRHATFLIGEKRLTVEFLVLPKHMEVVAHGWDNMGQSSTAYLRYSVGKQ</sequence>
<organism evidence="1 2">
    <name type="scientific">Pistacia integerrima</name>
    <dbReference type="NCBI Taxonomy" id="434235"/>
    <lineage>
        <taxon>Eukaryota</taxon>
        <taxon>Viridiplantae</taxon>
        <taxon>Streptophyta</taxon>
        <taxon>Embryophyta</taxon>
        <taxon>Tracheophyta</taxon>
        <taxon>Spermatophyta</taxon>
        <taxon>Magnoliopsida</taxon>
        <taxon>eudicotyledons</taxon>
        <taxon>Gunneridae</taxon>
        <taxon>Pentapetalae</taxon>
        <taxon>rosids</taxon>
        <taxon>malvids</taxon>
        <taxon>Sapindales</taxon>
        <taxon>Anacardiaceae</taxon>
        <taxon>Pistacia</taxon>
    </lineage>
</organism>
<accession>A0ACC0XVM2</accession>
<name>A0ACC0XVM2_9ROSI</name>
<evidence type="ECO:0000313" key="2">
    <source>
        <dbReference type="Proteomes" id="UP001163603"/>
    </source>
</evidence>
<evidence type="ECO:0000313" key="1">
    <source>
        <dbReference type="EMBL" id="KAJ0024803.1"/>
    </source>
</evidence>
<dbReference type="EMBL" id="CM047745">
    <property type="protein sequence ID" value="KAJ0024803.1"/>
    <property type="molecule type" value="Genomic_DNA"/>
</dbReference>